<dbReference type="FunFam" id="3.80.10.10:FF:001164">
    <property type="entry name" value="GH01279p"/>
    <property type="match status" value="1"/>
</dbReference>
<keyword evidence="1" id="KW-0433">Leucine-rich repeat</keyword>
<dbReference type="PANTHER" id="PTHR45712:SF22">
    <property type="entry name" value="INSULIN-LIKE GROWTH FACTOR-BINDING PROTEIN COMPLEX ACID LABILE SUBUNIT"/>
    <property type="match status" value="1"/>
</dbReference>
<dbReference type="InterPro" id="IPR050333">
    <property type="entry name" value="SLRP"/>
</dbReference>
<accession>A0A8X6JBZ4</accession>
<dbReference type="GO" id="GO:0005615">
    <property type="term" value="C:extracellular space"/>
    <property type="evidence" value="ECO:0007669"/>
    <property type="project" value="TreeGrafter"/>
</dbReference>
<feature type="domain" description="LRRCT" evidence="5">
    <location>
        <begin position="1142"/>
        <end position="1209"/>
    </location>
</feature>
<feature type="non-terminal residue" evidence="6">
    <location>
        <position position="1"/>
    </location>
</feature>
<dbReference type="SMART" id="SM00369">
    <property type="entry name" value="LRR_TYP"/>
    <property type="match status" value="32"/>
</dbReference>
<dbReference type="SMART" id="SM00082">
    <property type="entry name" value="LRRCT"/>
    <property type="match status" value="1"/>
</dbReference>
<keyword evidence="2 4" id="KW-0732">Signal</keyword>
<dbReference type="Proteomes" id="UP000887116">
    <property type="component" value="Unassembled WGS sequence"/>
</dbReference>
<evidence type="ECO:0000313" key="6">
    <source>
        <dbReference type="EMBL" id="GFR00861.1"/>
    </source>
</evidence>
<dbReference type="Gene3D" id="3.80.10.10">
    <property type="entry name" value="Ribonuclease Inhibitor"/>
    <property type="match status" value="7"/>
</dbReference>
<dbReference type="InterPro" id="IPR032675">
    <property type="entry name" value="LRR_dom_sf"/>
</dbReference>
<comment type="caution">
    <text evidence="6">The sequence shown here is derived from an EMBL/GenBank/DDBJ whole genome shotgun (WGS) entry which is preliminary data.</text>
</comment>
<dbReference type="SMART" id="SM00365">
    <property type="entry name" value="LRR_SD22"/>
    <property type="match status" value="11"/>
</dbReference>
<dbReference type="PROSITE" id="PS51450">
    <property type="entry name" value="LRR"/>
    <property type="match status" value="10"/>
</dbReference>
<dbReference type="SUPFAM" id="SSF52058">
    <property type="entry name" value="L domain-like"/>
    <property type="match status" value="4"/>
</dbReference>
<dbReference type="Pfam" id="PF13855">
    <property type="entry name" value="LRR_8"/>
    <property type="match status" value="9"/>
</dbReference>
<keyword evidence="7" id="KW-1185">Reference proteome</keyword>
<evidence type="ECO:0000256" key="3">
    <source>
        <dbReference type="ARBA" id="ARBA00022737"/>
    </source>
</evidence>
<feature type="chain" id="PRO_5036455560" evidence="4">
    <location>
        <begin position="21"/>
        <end position="1246"/>
    </location>
</feature>
<sequence length="1246" mass="141032">MAVFLSTLAIMILSLSEIGSNDICSFNQLCTCRRSHHDVICRGVPFSKFPTLSTGAIYQVTLIRSGLEALQNNLFEGTSVASLHLMQNNIKYLSPWTFSGLENILTTLDLSQNQLNQFPLAVLSPLSNLQWLNLQGNQIDDVHNFRWTQMNSKNTLNSLFLGLNHITTIPEGTFVKLTNLNLLNVEGNLIYDVGSHSFPQSIRSLSLSNNILKKVPLHAIYTLKHLRFLYLSGNLFHKLPCPFHLSVHHLEKLELSNNMLTHIPECVFNGSFTIKELNLDFNFLRSLSARTFKGTKLERLILSNNRISIVHSDSFVGIETTLSTLDLSFNLLEIFPSAVNDLKSLLYLSLKSNLLKQLGKGDLHGCRGSLEVLDLSGNLFQQVPKKTLKPLVKLLRLSLQDNRIQKVYRDDFEGWGQTLTTLSLANNKMTYLSGGTFSHLSKLKELKLSFNNLMYLDQQVFLPLRKTLEVLDLTYSLSQFNHPVETFISNLDRLEWLQLDHNNISKMTVSCIHSLPKLLHLDLSNNDMDVIPTDLFSSSKHTYLSTVHISNNELGSIKSGTFDSVPHLSSVVLFGNKISSIESFAFTNCSYLHTVVLSENGLTSIDPSSFNNLTRLSNIYLQDNNLSSFSFDIITGDTSQLYLNLSNNILQDLDERNVTVPVSLKIRTLDLTNNRISVIPDSFFLSSSKYLLHLFLSKNQISKLSRVALPVLQVLHLSCNNFDSLHTHSFECCRNMQILMLDHNNISNISESSFKNMQNLRILDLSYNNIDRLPERVFVDTQIERLNLSRNNLLIVPMISLELIKGSIRHLDLSLNQIENISFDSFSILNKLQALNLSSNYISFLNEQSFHGLNYLVELDLSNNPLHKLLNESPLSSLIALRSLYLSNASLISVSTFPLPHLNYLNLRDNYLYNVSQLAFEKSRSVRHLDLAGNLLQDVPIHLWQKTRRLVSLDISRNPIEVLGINSFSGLDKLQQLDISSLLLKRLNPRTLHGLRFLSAIKTDSYASVRSFRLQDLLSQAPALRKVTINVEESTLSHQVQRAFGTKLRELVITGTNLQKILPDAFSGLSTHELTIRISNTRVNRFPDGLLRYLPDVRYLTLDLRNNQLTTMGPGVLAAVTRDGPDAYQTQHITGGVLLEDNPWNCSCELLWLGRWLKRWLRETFHVHRLSIEGSLYVNAISRKAKCSIPGTNSSLAIVDLRWSDVDCEIAVSKASRVTHPQAKLISQLLTVCWCFVYFAQTFIVL</sequence>
<dbReference type="Pfam" id="PF13306">
    <property type="entry name" value="LRR_5"/>
    <property type="match status" value="1"/>
</dbReference>
<dbReference type="PANTHER" id="PTHR45712">
    <property type="entry name" value="AGAP008170-PA"/>
    <property type="match status" value="1"/>
</dbReference>
<evidence type="ECO:0000313" key="7">
    <source>
        <dbReference type="Proteomes" id="UP000887116"/>
    </source>
</evidence>
<dbReference type="OrthoDB" id="10022853at2759"/>
<name>A0A8X6JBZ4_TRICU</name>
<evidence type="ECO:0000256" key="1">
    <source>
        <dbReference type="ARBA" id="ARBA00022614"/>
    </source>
</evidence>
<keyword evidence="3" id="KW-0677">Repeat</keyword>
<gene>
    <name evidence="6" type="primary">chp_0</name>
    <name evidence="6" type="ORF">TNCT_430001</name>
</gene>
<feature type="signal peptide" evidence="4">
    <location>
        <begin position="1"/>
        <end position="20"/>
    </location>
</feature>
<evidence type="ECO:0000256" key="2">
    <source>
        <dbReference type="ARBA" id="ARBA00022729"/>
    </source>
</evidence>
<organism evidence="6 7">
    <name type="scientific">Trichonephila clavata</name>
    <name type="common">Joro spider</name>
    <name type="synonym">Nephila clavata</name>
    <dbReference type="NCBI Taxonomy" id="2740835"/>
    <lineage>
        <taxon>Eukaryota</taxon>
        <taxon>Metazoa</taxon>
        <taxon>Ecdysozoa</taxon>
        <taxon>Arthropoda</taxon>
        <taxon>Chelicerata</taxon>
        <taxon>Arachnida</taxon>
        <taxon>Araneae</taxon>
        <taxon>Araneomorphae</taxon>
        <taxon>Entelegynae</taxon>
        <taxon>Araneoidea</taxon>
        <taxon>Nephilidae</taxon>
        <taxon>Trichonephila</taxon>
    </lineage>
</organism>
<proteinExistence type="predicted"/>
<dbReference type="SMART" id="SM00364">
    <property type="entry name" value="LRR_BAC"/>
    <property type="match status" value="9"/>
</dbReference>
<dbReference type="InterPro" id="IPR000483">
    <property type="entry name" value="Cys-rich_flank_reg_C"/>
</dbReference>
<reference evidence="6" key="1">
    <citation type="submission" date="2020-07" db="EMBL/GenBank/DDBJ databases">
        <title>Multicomponent nature underlies the extraordinary mechanical properties of spider dragline silk.</title>
        <authorList>
            <person name="Kono N."/>
            <person name="Nakamura H."/>
            <person name="Mori M."/>
            <person name="Yoshida Y."/>
            <person name="Ohtoshi R."/>
            <person name="Malay A.D."/>
            <person name="Moran D.A.P."/>
            <person name="Tomita M."/>
            <person name="Numata K."/>
            <person name="Arakawa K."/>
        </authorList>
    </citation>
    <scope>NUCLEOTIDE SEQUENCE</scope>
</reference>
<dbReference type="InterPro" id="IPR003591">
    <property type="entry name" value="Leu-rich_rpt_typical-subtyp"/>
</dbReference>
<dbReference type="EMBL" id="BMAO01035049">
    <property type="protein sequence ID" value="GFR00861.1"/>
    <property type="molecule type" value="Genomic_DNA"/>
</dbReference>
<dbReference type="AlphaFoldDB" id="A0A8X6JBZ4"/>
<dbReference type="InterPro" id="IPR001611">
    <property type="entry name" value="Leu-rich_rpt"/>
</dbReference>
<dbReference type="InterPro" id="IPR026906">
    <property type="entry name" value="LRR_5"/>
</dbReference>
<evidence type="ECO:0000259" key="5">
    <source>
        <dbReference type="SMART" id="SM00082"/>
    </source>
</evidence>
<protein>
    <submittedName>
        <fullName evidence="6">Chaoptin</fullName>
    </submittedName>
</protein>
<evidence type="ECO:0000256" key="4">
    <source>
        <dbReference type="SAM" id="SignalP"/>
    </source>
</evidence>